<protein>
    <recommendedName>
        <fullName evidence="2">Extradiol ring-cleavage dioxygenase class III enzyme subunit B domain-containing protein</fullName>
    </recommendedName>
</protein>
<accession>A0A9D5CCH5</accession>
<sequence>MTSTTSLKLCMSKLEYPAPGAPELAKRVRELLLNNAGFNTKADQRSGLSGSCQRWTAGTITMSERPWHPLRDGVLIIGSGSATHNFVLPSAIEFDTWLKEALIDQRHGDVKKYEAKMAHQWPEHLYPLHVALGAAGGKG</sequence>
<dbReference type="InterPro" id="IPR004183">
    <property type="entry name" value="Xdiol_dOase_suB"/>
</dbReference>
<dbReference type="SUPFAM" id="SSF53213">
    <property type="entry name" value="LigB-like"/>
    <property type="match status" value="1"/>
</dbReference>
<evidence type="ECO:0000313" key="4">
    <source>
        <dbReference type="Proteomes" id="UP001085076"/>
    </source>
</evidence>
<dbReference type="Pfam" id="PF02900">
    <property type="entry name" value="LigB"/>
    <property type="match status" value="1"/>
</dbReference>
<reference evidence="3" key="2">
    <citation type="journal article" date="2022" name="Hortic Res">
        <title>The genome of Dioscorea zingiberensis sheds light on the biosynthesis, origin and evolution of the medicinally important diosgenin saponins.</title>
        <authorList>
            <person name="Li Y."/>
            <person name="Tan C."/>
            <person name="Li Z."/>
            <person name="Guo J."/>
            <person name="Li S."/>
            <person name="Chen X."/>
            <person name="Wang C."/>
            <person name="Dai X."/>
            <person name="Yang H."/>
            <person name="Song W."/>
            <person name="Hou L."/>
            <person name="Xu J."/>
            <person name="Tong Z."/>
            <person name="Xu A."/>
            <person name="Yuan X."/>
            <person name="Wang W."/>
            <person name="Yang Q."/>
            <person name="Chen L."/>
            <person name="Sun Z."/>
            <person name="Wang K."/>
            <person name="Pan B."/>
            <person name="Chen J."/>
            <person name="Bao Y."/>
            <person name="Liu F."/>
            <person name="Qi X."/>
            <person name="Gang D.R."/>
            <person name="Wen J."/>
            <person name="Li J."/>
        </authorList>
    </citation>
    <scope>NUCLEOTIDE SEQUENCE</scope>
    <source>
        <strain evidence="3">Dzin_1.0</strain>
    </source>
</reference>
<keyword evidence="4" id="KW-1185">Reference proteome</keyword>
<reference evidence="3" key="1">
    <citation type="submission" date="2021-03" db="EMBL/GenBank/DDBJ databases">
        <authorList>
            <person name="Li Z."/>
            <person name="Yang C."/>
        </authorList>
    </citation>
    <scope>NUCLEOTIDE SEQUENCE</scope>
    <source>
        <strain evidence="3">Dzin_1.0</strain>
        <tissue evidence="3">Leaf</tissue>
    </source>
</reference>
<keyword evidence="1" id="KW-0560">Oxidoreductase</keyword>
<name>A0A9D5CCH5_9LILI</name>
<evidence type="ECO:0000259" key="2">
    <source>
        <dbReference type="Pfam" id="PF02900"/>
    </source>
</evidence>
<organism evidence="3 4">
    <name type="scientific">Dioscorea zingiberensis</name>
    <dbReference type="NCBI Taxonomy" id="325984"/>
    <lineage>
        <taxon>Eukaryota</taxon>
        <taxon>Viridiplantae</taxon>
        <taxon>Streptophyta</taxon>
        <taxon>Embryophyta</taxon>
        <taxon>Tracheophyta</taxon>
        <taxon>Spermatophyta</taxon>
        <taxon>Magnoliopsida</taxon>
        <taxon>Liliopsida</taxon>
        <taxon>Dioscoreales</taxon>
        <taxon>Dioscoreaceae</taxon>
        <taxon>Dioscorea</taxon>
    </lineage>
</organism>
<dbReference type="EMBL" id="JAGGNH010000006">
    <property type="protein sequence ID" value="KAJ0970409.1"/>
    <property type="molecule type" value="Genomic_DNA"/>
</dbReference>
<dbReference type="GO" id="GO:0008198">
    <property type="term" value="F:ferrous iron binding"/>
    <property type="evidence" value="ECO:0007669"/>
    <property type="project" value="InterPro"/>
</dbReference>
<comment type="caution">
    <text evidence="3">The sequence shown here is derived from an EMBL/GenBank/DDBJ whole genome shotgun (WGS) entry which is preliminary data.</text>
</comment>
<dbReference type="GO" id="GO:0016702">
    <property type="term" value="F:oxidoreductase activity, acting on single donors with incorporation of molecular oxygen, incorporation of two atoms of oxygen"/>
    <property type="evidence" value="ECO:0007669"/>
    <property type="project" value="UniProtKB-ARBA"/>
</dbReference>
<evidence type="ECO:0000313" key="3">
    <source>
        <dbReference type="EMBL" id="KAJ0970409.1"/>
    </source>
</evidence>
<dbReference type="OrthoDB" id="7396853at2759"/>
<dbReference type="Gene3D" id="3.40.830.10">
    <property type="entry name" value="LigB-like"/>
    <property type="match status" value="1"/>
</dbReference>
<dbReference type="AlphaFoldDB" id="A0A9D5CCH5"/>
<feature type="domain" description="Extradiol ring-cleavage dioxygenase class III enzyme subunit B" evidence="2">
    <location>
        <begin position="72"/>
        <end position="137"/>
    </location>
</feature>
<dbReference type="PANTHER" id="PTHR30096">
    <property type="entry name" value="4,5-DOPA DIOXYGENASE EXTRADIOL-LIKE PROTEIN"/>
    <property type="match status" value="1"/>
</dbReference>
<dbReference type="PANTHER" id="PTHR30096:SF0">
    <property type="entry name" value="4,5-DOPA DIOXYGENASE EXTRADIOL-LIKE PROTEIN"/>
    <property type="match status" value="1"/>
</dbReference>
<proteinExistence type="predicted"/>
<evidence type="ECO:0000256" key="1">
    <source>
        <dbReference type="ARBA" id="ARBA00023002"/>
    </source>
</evidence>
<dbReference type="Proteomes" id="UP001085076">
    <property type="component" value="Miscellaneous, Linkage group lg06"/>
</dbReference>
<gene>
    <name evidence="3" type="ORF">J5N97_023286</name>
</gene>